<evidence type="ECO:0000313" key="2">
    <source>
        <dbReference type="EMBL" id="CUH63502.1"/>
    </source>
</evidence>
<dbReference type="Proteomes" id="UP000051587">
    <property type="component" value="Unassembled WGS sequence"/>
</dbReference>
<evidence type="ECO:0000313" key="3">
    <source>
        <dbReference type="Proteomes" id="UP000051587"/>
    </source>
</evidence>
<feature type="signal peptide" evidence="1">
    <location>
        <begin position="1"/>
        <end position="24"/>
    </location>
</feature>
<keyword evidence="3" id="KW-1185">Reference proteome</keyword>
<dbReference type="AlphaFoldDB" id="A0A0P1F6N9"/>
<gene>
    <name evidence="2" type="ORF">TG4357_00718</name>
</gene>
<protein>
    <submittedName>
        <fullName evidence="2">Uncharacterized protein</fullName>
    </submittedName>
</protein>
<evidence type="ECO:0000256" key="1">
    <source>
        <dbReference type="SAM" id="SignalP"/>
    </source>
</evidence>
<keyword evidence="1" id="KW-0732">Signal</keyword>
<accession>A0A0P1F6N9</accession>
<reference evidence="2 3" key="1">
    <citation type="submission" date="2015-09" db="EMBL/GenBank/DDBJ databases">
        <authorList>
            <consortium name="Swine Surveillance"/>
        </authorList>
    </citation>
    <scope>NUCLEOTIDE SEQUENCE [LARGE SCALE GENOMIC DNA]</scope>
    <source>
        <strain evidence="2 3">CECT 4357</strain>
    </source>
</reference>
<dbReference type="EMBL" id="CYSA01000007">
    <property type="protein sequence ID" value="CUH63502.1"/>
    <property type="molecule type" value="Genomic_DNA"/>
</dbReference>
<feature type="chain" id="PRO_5006062329" evidence="1">
    <location>
        <begin position="25"/>
        <end position="165"/>
    </location>
</feature>
<dbReference type="STRING" id="53501.SAMN04488043_107222"/>
<dbReference type="RefSeq" id="WP_058261494.1">
    <property type="nucleotide sequence ID" value="NZ_CP051181.1"/>
</dbReference>
<sequence length="165" mass="17942">MDLFKTLSAMTVVVALTAPVMAPAADLEYWGEAGGWDIMIDPTLGNGCLIQAEYDNGVLVRIGFDLNEESAYLTAFHDNWGGIEEGAQYDISFDLDGQSYEGEATGIYLNGMPGADIYFDSEDFLWDLASKYTLTLYNDNGEVMSIELGGSMVALEEAIACQDSQ</sequence>
<name>A0A0P1F6N9_THAGE</name>
<organism evidence="2 3">
    <name type="scientific">Thalassovita gelatinovora</name>
    <name type="common">Thalassobius gelatinovorus</name>
    <dbReference type="NCBI Taxonomy" id="53501"/>
    <lineage>
        <taxon>Bacteria</taxon>
        <taxon>Pseudomonadati</taxon>
        <taxon>Pseudomonadota</taxon>
        <taxon>Alphaproteobacteria</taxon>
        <taxon>Rhodobacterales</taxon>
        <taxon>Roseobacteraceae</taxon>
        <taxon>Thalassovita</taxon>
    </lineage>
</organism>
<proteinExistence type="predicted"/>